<dbReference type="Proteomes" id="UP001157502">
    <property type="component" value="Chromosome 14"/>
</dbReference>
<proteinExistence type="predicted"/>
<reference evidence="1" key="1">
    <citation type="submission" date="2021-05" db="EMBL/GenBank/DDBJ databases">
        <authorList>
            <person name="Pan Q."/>
            <person name="Jouanno E."/>
            <person name="Zahm M."/>
            <person name="Klopp C."/>
            <person name="Cabau C."/>
            <person name="Louis A."/>
            <person name="Berthelot C."/>
            <person name="Parey E."/>
            <person name="Roest Crollius H."/>
            <person name="Montfort J."/>
            <person name="Robinson-Rechavi M."/>
            <person name="Bouchez O."/>
            <person name="Lampietro C."/>
            <person name="Lopez Roques C."/>
            <person name="Donnadieu C."/>
            <person name="Postlethwait J."/>
            <person name="Bobe J."/>
            <person name="Dillon D."/>
            <person name="Chandos A."/>
            <person name="von Hippel F."/>
            <person name="Guiguen Y."/>
        </authorList>
    </citation>
    <scope>NUCLEOTIDE SEQUENCE</scope>
    <source>
        <strain evidence="1">YG-Jan2019</strain>
    </source>
</reference>
<dbReference type="EMBL" id="CM055741">
    <property type="protein sequence ID" value="KAJ8002372.1"/>
    <property type="molecule type" value="Genomic_DNA"/>
</dbReference>
<sequence>MEKMMAESQNAVLKEIEKATKDMMTNLDTEVGIMCARMENIEQKMSEKETKKKSFDPDVSLIVVGLPHLEGEDLMAKVKDLLHIGLGCDTALCPAAVERVRARGNRPGPKVELSSALEKVAVLRRKSELKDNDSFKDVYVSSAKSHAERMMELNFRTLIRETAVGRDFYMAANGRMVKRTQVPRRATREGSSADGGDA</sequence>
<comment type="caution">
    <text evidence="1">The sequence shown here is derived from an EMBL/GenBank/DDBJ whole genome shotgun (WGS) entry which is preliminary data.</text>
</comment>
<name>A0ACC2GFH7_DALPE</name>
<keyword evidence="2" id="KW-1185">Reference proteome</keyword>
<evidence type="ECO:0000313" key="2">
    <source>
        <dbReference type="Proteomes" id="UP001157502"/>
    </source>
</evidence>
<accession>A0ACC2GFH7</accession>
<organism evidence="1 2">
    <name type="scientific">Dallia pectoralis</name>
    <name type="common">Alaska blackfish</name>
    <dbReference type="NCBI Taxonomy" id="75939"/>
    <lineage>
        <taxon>Eukaryota</taxon>
        <taxon>Metazoa</taxon>
        <taxon>Chordata</taxon>
        <taxon>Craniata</taxon>
        <taxon>Vertebrata</taxon>
        <taxon>Euteleostomi</taxon>
        <taxon>Actinopterygii</taxon>
        <taxon>Neopterygii</taxon>
        <taxon>Teleostei</taxon>
        <taxon>Protacanthopterygii</taxon>
        <taxon>Esociformes</taxon>
        <taxon>Umbridae</taxon>
        <taxon>Dallia</taxon>
    </lineage>
</organism>
<evidence type="ECO:0000313" key="1">
    <source>
        <dbReference type="EMBL" id="KAJ8002372.1"/>
    </source>
</evidence>
<gene>
    <name evidence="1" type="ORF">DPEC_G00179210</name>
</gene>
<protein>
    <submittedName>
        <fullName evidence="1">Uncharacterized protein</fullName>
    </submittedName>
</protein>